<dbReference type="CDD" id="cd23767">
    <property type="entry name" value="IQCD"/>
    <property type="match status" value="1"/>
</dbReference>
<organism evidence="2 3">
    <name type="scientific">Megalops atlanticus</name>
    <name type="common">Tarpon</name>
    <name type="synonym">Clupea gigantea</name>
    <dbReference type="NCBI Taxonomy" id="7932"/>
    <lineage>
        <taxon>Eukaryota</taxon>
        <taxon>Metazoa</taxon>
        <taxon>Chordata</taxon>
        <taxon>Craniata</taxon>
        <taxon>Vertebrata</taxon>
        <taxon>Euteleostomi</taxon>
        <taxon>Actinopterygii</taxon>
        <taxon>Neopterygii</taxon>
        <taxon>Teleostei</taxon>
        <taxon>Elopiformes</taxon>
        <taxon>Megalopidae</taxon>
        <taxon>Megalops</taxon>
    </lineage>
</organism>
<protein>
    <submittedName>
        <fullName evidence="2">Uncharacterized protein</fullName>
    </submittedName>
</protein>
<reference evidence="2" key="1">
    <citation type="submission" date="2021-01" db="EMBL/GenBank/DDBJ databases">
        <authorList>
            <person name="Zahm M."/>
            <person name="Roques C."/>
            <person name="Cabau C."/>
            <person name="Klopp C."/>
            <person name="Donnadieu C."/>
            <person name="Jouanno E."/>
            <person name="Lampietro C."/>
            <person name="Louis A."/>
            <person name="Herpin A."/>
            <person name="Echchiki A."/>
            <person name="Berthelot C."/>
            <person name="Parey E."/>
            <person name="Roest-Crollius H."/>
            <person name="Braasch I."/>
            <person name="Postlethwait J."/>
            <person name="Bobe J."/>
            <person name="Montfort J."/>
            <person name="Bouchez O."/>
            <person name="Begum T."/>
            <person name="Mejri S."/>
            <person name="Adams A."/>
            <person name="Chen W.-J."/>
            <person name="Guiguen Y."/>
        </authorList>
    </citation>
    <scope>NUCLEOTIDE SEQUENCE</scope>
    <source>
        <strain evidence="2">YG-15Mar2019-1</strain>
        <tissue evidence="2">Brain</tissue>
    </source>
</reference>
<dbReference type="AlphaFoldDB" id="A0A9D3SU81"/>
<keyword evidence="3" id="KW-1185">Reference proteome</keyword>
<accession>A0A9D3SU81</accession>
<gene>
    <name evidence="2" type="ORF">MATL_G00244500</name>
</gene>
<evidence type="ECO:0000313" key="2">
    <source>
        <dbReference type="EMBL" id="KAG7455765.1"/>
    </source>
</evidence>
<feature type="region of interest" description="Disordered" evidence="1">
    <location>
        <begin position="73"/>
        <end position="145"/>
    </location>
</feature>
<name>A0A9D3SU81_MEGAT</name>
<dbReference type="Proteomes" id="UP001046870">
    <property type="component" value="Chromosome 23"/>
</dbReference>
<dbReference type="OrthoDB" id="266138at2759"/>
<dbReference type="PROSITE" id="PS50096">
    <property type="entry name" value="IQ"/>
    <property type="match status" value="1"/>
</dbReference>
<proteinExistence type="predicted"/>
<feature type="region of interest" description="Disordered" evidence="1">
    <location>
        <begin position="288"/>
        <end position="374"/>
    </location>
</feature>
<feature type="compositionally biased region" description="Basic and acidic residues" evidence="1">
    <location>
        <begin position="214"/>
        <end position="230"/>
    </location>
</feature>
<sequence length="374" mass="41730">QQAAGEARLERGRAAAVIQAVWKGYILRKRLASALAAVRITQADEDFEEVDMDEFLFDEAALERDWITLDSEGSPPKSLPFCEQPLWPKPPPQQPTQRNSPTALPWQPIQAWPGDESERTVRSGCSISPERPEDTHRTKSPTASAFGELSEKSARILKEWGIRDRTTAHLMLKRAQKMRPKKKKDRKLGDPAVCLDLFRNNENKQTPVKVPKRNHPEKMHPSKAREEDAAARQAVRSDWTQHWLQTQGGQTDRSSTAMESDHFLPEIDHDILNGGRVQLVSVSALSRGWQAGPGPRDEPLEDSPTKTSAAAVSPPRKEHNQTRADSVGQANKDVLGPVQSTSGPIKKERISFRDNPVQLSIGWGGGKKRSKPNK</sequence>
<feature type="non-terminal residue" evidence="2">
    <location>
        <position position="1"/>
    </location>
</feature>
<evidence type="ECO:0000313" key="3">
    <source>
        <dbReference type="Proteomes" id="UP001046870"/>
    </source>
</evidence>
<dbReference type="EMBL" id="JAFDVH010000023">
    <property type="protein sequence ID" value="KAG7455765.1"/>
    <property type="molecule type" value="Genomic_DNA"/>
</dbReference>
<evidence type="ECO:0000256" key="1">
    <source>
        <dbReference type="SAM" id="MobiDB-lite"/>
    </source>
</evidence>
<comment type="caution">
    <text evidence="2">The sequence shown here is derived from an EMBL/GenBank/DDBJ whole genome shotgun (WGS) entry which is preliminary data.</text>
</comment>
<feature type="region of interest" description="Disordered" evidence="1">
    <location>
        <begin position="203"/>
        <end position="236"/>
    </location>
</feature>